<sequence>MRTSRITAGVAIALLGAPHVAAPAYADGHSWTSSYDGAGRAVVSSDRQHITVCDLDQHDVLRFKAEFATDNPVDPRVYKLVAPKGGCSEDRTYVSWIKVFKLCHGRDGFDGIVWEDCFPPIWPRP</sequence>
<feature type="chain" id="PRO_5046036243" description="RICIN domain-containing protein" evidence="1">
    <location>
        <begin position="27"/>
        <end position="125"/>
    </location>
</feature>
<protein>
    <recommendedName>
        <fullName evidence="4">RICIN domain-containing protein</fullName>
    </recommendedName>
</protein>
<comment type="caution">
    <text evidence="2">The sequence shown here is derived from an EMBL/GenBank/DDBJ whole genome shotgun (WGS) entry which is preliminary data.</text>
</comment>
<gene>
    <name evidence="2" type="ORF">HD595_000123</name>
</gene>
<evidence type="ECO:0000256" key="1">
    <source>
        <dbReference type="SAM" id="SignalP"/>
    </source>
</evidence>
<evidence type="ECO:0000313" key="2">
    <source>
        <dbReference type="EMBL" id="MCP2344001.1"/>
    </source>
</evidence>
<accession>A0ABT1JRT6</accession>
<reference evidence="2 3" key="1">
    <citation type="submission" date="2022-06" db="EMBL/GenBank/DDBJ databases">
        <title>Sequencing the genomes of 1000 actinobacteria strains.</title>
        <authorList>
            <person name="Klenk H.-P."/>
        </authorList>
    </citation>
    <scope>NUCLEOTIDE SEQUENCE [LARGE SCALE GENOMIC DNA]</scope>
    <source>
        <strain evidence="2 3">DSM 44170</strain>
    </source>
</reference>
<name>A0ABT1JRT6_9ACTN</name>
<evidence type="ECO:0008006" key="4">
    <source>
        <dbReference type="Google" id="ProtNLM"/>
    </source>
</evidence>
<keyword evidence="1" id="KW-0732">Signal</keyword>
<evidence type="ECO:0000313" key="3">
    <source>
        <dbReference type="Proteomes" id="UP001320766"/>
    </source>
</evidence>
<keyword evidence="3" id="KW-1185">Reference proteome</keyword>
<proteinExistence type="predicted"/>
<dbReference type="RefSeq" id="WP_253764977.1">
    <property type="nucleotide sequence ID" value="NZ_BAAAVE010000001.1"/>
</dbReference>
<dbReference type="Proteomes" id="UP001320766">
    <property type="component" value="Unassembled WGS sequence"/>
</dbReference>
<feature type="signal peptide" evidence="1">
    <location>
        <begin position="1"/>
        <end position="26"/>
    </location>
</feature>
<organism evidence="2 3">
    <name type="scientific">Nonomuraea roseoviolacea subsp. carminata</name>
    <dbReference type="NCBI Taxonomy" id="160689"/>
    <lineage>
        <taxon>Bacteria</taxon>
        <taxon>Bacillati</taxon>
        <taxon>Actinomycetota</taxon>
        <taxon>Actinomycetes</taxon>
        <taxon>Streptosporangiales</taxon>
        <taxon>Streptosporangiaceae</taxon>
        <taxon>Nonomuraea</taxon>
    </lineage>
</organism>
<dbReference type="EMBL" id="JAMZEC010000001">
    <property type="protein sequence ID" value="MCP2344001.1"/>
    <property type="molecule type" value="Genomic_DNA"/>
</dbReference>